<evidence type="ECO:0000313" key="1">
    <source>
        <dbReference type="EMBL" id="PPD58640.1"/>
    </source>
</evidence>
<dbReference type="Proteomes" id="UP000235653">
    <property type="component" value="Unassembled WGS sequence"/>
</dbReference>
<dbReference type="AlphaFoldDB" id="A0A2P5P8M5"/>
<organism evidence="1 2">
    <name type="scientific">Dehalogenimonas etheniformans</name>
    <dbReference type="NCBI Taxonomy" id="1536648"/>
    <lineage>
        <taxon>Bacteria</taxon>
        <taxon>Bacillati</taxon>
        <taxon>Chloroflexota</taxon>
        <taxon>Dehalococcoidia</taxon>
        <taxon>Dehalococcoidales</taxon>
        <taxon>Dehalococcoidaceae</taxon>
        <taxon>Dehalogenimonas</taxon>
    </lineage>
</organism>
<accession>A0A2P5P8M5</accession>
<proteinExistence type="predicted"/>
<sequence length="121" mass="13601">MGKQKTTAIAVVWRLVQVQVWKRYFTSAKFLSSGSNSGHVLLLQYQFPRLLDLFHTLDIRTVTVIEKGATIGVTGIMAETAVLGGDIEIRLLHLTVPPISFPLQPRYNLVLYCRTSTSLRK</sequence>
<gene>
    <name evidence="1" type="ORF">JP09_001825</name>
</gene>
<evidence type="ECO:0000313" key="2">
    <source>
        <dbReference type="Proteomes" id="UP000235653"/>
    </source>
</evidence>
<dbReference type="EMBL" id="JQAN02000006">
    <property type="protein sequence ID" value="PPD58640.1"/>
    <property type="molecule type" value="Genomic_DNA"/>
</dbReference>
<name>A0A2P5P8M5_9CHLR</name>
<comment type="caution">
    <text evidence="1">The sequence shown here is derived from an EMBL/GenBank/DDBJ whole genome shotgun (WGS) entry which is preliminary data.</text>
</comment>
<keyword evidence="2" id="KW-1185">Reference proteome</keyword>
<protein>
    <submittedName>
        <fullName evidence="1">Uncharacterized protein</fullName>
    </submittedName>
</protein>
<reference evidence="1 2" key="1">
    <citation type="journal article" date="2017" name="ISME J.">
        <title>Grape pomace compost harbors organohalide-respiring Dehalogenimonas species with novel reductive dehalogenase genes.</title>
        <authorList>
            <person name="Yang Y."/>
            <person name="Higgins S.A."/>
            <person name="Yan J."/>
            <person name="Simsir B."/>
            <person name="Chourey K."/>
            <person name="Iyer R."/>
            <person name="Hettich R.L."/>
            <person name="Baldwin B."/>
            <person name="Ogles D.M."/>
            <person name="Loffler F.E."/>
        </authorList>
    </citation>
    <scope>NUCLEOTIDE SEQUENCE [LARGE SCALE GENOMIC DNA]</scope>
    <source>
        <strain evidence="1 2">GP</strain>
    </source>
</reference>